<keyword evidence="7" id="KW-0998">Cell outer membrane</keyword>
<reference evidence="9" key="1">
    <citation type="submission" date="2015-03" db="EMBL/GenBank/DDBJ databases">
        <title>Genome assembly of Sandaracinus amylolyticus DSM 53668.</title>
        <authorList>
            <person name="Sharma G."/>
            <person name="Subramanian S."/>
        </authorList>
    </citation>
    <scope>NUCLEOTIDE SEQUENCE [LARGE SCALE GENOMIC DNA]</scope>
    <source>
        <strain evidence="9">DSM 53668</strain>
    </source>
</reference>
<keyword evidence="3" id="KW-1134">Transmembrane beta strand</keyword>
<evidence type="ECO:0000256" key="1">
    <source>
        <dbReference type="ARBA" id="ARBA00004571"/>
    </source>
</evidence>
<dbReference type="PANTHER" id="PTHR35093:SF8">
    <property type="entry name" value="OUTER MEMBRANE PROTEIN NMB0088-RELATED"/>
    <property type="match status" value="1"/>
</dbReference>
<evidence type="ECO:0000256" key="2">
    <source>
        <dbReference type="ARBA" id="ARBA00008163"/>
    </source>
</evidence>
<dbReference type="GO" id="GO:0015483">
    <property type="term" value="F:long-chain fatty acid transporting porin activity"/>
    <property type="evidence" value="ECO:0007669"/>
    <property type="project" value="TreeGrafter"/>
</dbReference>
<organism evidence="9 10">
    <name type="scientific">Sandaracinus amylolyticus</name>
    <dbReference type="NCBI Taxonomy" id="927083"/>
    <lineage>
        <taxon>Bacteria</taxon>
        <taxon>Pseudomonadati</taxon>
        <taxon>Myxococcota</taxon>
        <taxon>Polyangia</taxon>
        <taxon>Polyangiales</taxon>
        <taxon>Sandaracinaceae</taxon>
        <taxon>Sandaracinus</taxon>
    </lineage>
</organism>
<dbReference type="STRING" id="927083.DB32_003367"/>
<evidence type="ECO:0000256" key="3">
    <source>
        <dbReference type="ARBA" id="ARBA00022452"/>
    </source>
</evidence>
<evidence type="ECO:0000256" key="5">
    <source>
        <dbReference type="ARBA" id="ARBA00022729"/>
    </source>
</evidence>
<sequence>MALSALTMTPSRASAGGFYLLERGTRSLGRGGAFVAGADDPSALWMNPAGIGFAGEQLVVDATLGFLDVSYTRIDSGGNPMPTVHGHNAPLPIPTIAGTFDFGLEHFHFGAGVFAPNAALMSYPQELTVDGMPYPAPQRYSLLTMEGSLIATIAVGAAWTPLPDELSIGLAVHGVVGAFAARVALSACDGAICTFPEDPEYDGIAQMNLSPIITASVVGGVTWNPGPVRLGASFSTPFSLSGDASIDVRAPSAAAFEGSLTRHRPDSGPCSVAEAPDEEVQADPNHPCRDTTAAVNLNFPFILRVGAELLAVENLRLEASFVWETWSLQREVSVVPNDVWIVDALNFLDYEIGAMNIPRNMRDTFSVRLGGEYTIDGSYQVRLGGYWESGSFDDAYLSPLTIDSDKIVVAGGFSMRLFDGVWGDVMVGYAHLFGRQVRNSQVTQQNPIRPPAPERGPVYVGNGDYSFTLPFVGVGMRWQADWAPPTAPVEEEPVPSEATPVEDPAVDPSQPWYQQSSGAQAEPVTTVPPGTETPTSTDAPAASEEETPDVTEETQTEDRPRRGRGRRGGRGRRPPR</sequence>
<evidence type="ECO:0000313" key="10">
    <source>
        <dbReference type="Proteomes" id="UP000034883"/>
    </source>
</evidence>
<dbReference type="InterPro" id="IPR005017">
    <property type="entry name" value="OMPP1/FadL/TodX"/>
</dbReference>
<feature type="compositionally biased region" description="Basic residues" evidence="8">
    <location>
        <begin position="561"/>
        <end position="576"/>
    </location>
</feature>
<evidence type="ECO:0000313" key="9">
    <source>
        <dbReference type="EMBL" id="AKF06218.1"/>
    </source>
</evidence>
<accession>A0A0F6W323</accession>
<dbReference type="Proteomes" id="UP000034883">
    <property type="component" value="Chromosome"/>
</dbReference>
<feature type="compositionally biased region" description="Low complexity" evidence="8">
    <location>
        <begin position="522"/>
        <end position="537"/>
    </location>
</feature>
<dbReference type="GO" id="GO:0009279">
    <property type="term" value="C:cell outer membrane"/>
    <property type="evidence" value="ECO:0007669"/>
    <property type="project" value="UniProtKB-SubCell"/>
</dbReference>
<dbReference type="Gene3D" id="2.40.160.60">
    <property type="entry name" value="Outer membrane protein transport protein (OMPP1/FadL/TodX)"/>
    <property type="match status" value="1"/>
</dbReference>
<keyword evidence="6" id="KW-0472">Membrane</keyword>
<comment type="similarity">
    <text evidence="2">Belongs to the OmpP1/FadL family.</text>
</comment>
<feature type="region of interest" description="Disordered" evidence="8">
    <location>
        <begin position="484"/>
        <end position="576"/>
    </location>
</feature>
<evidence type="ECO:0000256" key="8">
    <source>
        <dbReference type="SAM" id="MobiDB-lite"/>
    </source>
</evidence>
<gene>
    <name evidence="9" type="ORF">DB32_003367</name>
</gene>
<keyword evidence="10" id="KW-1185">Reference proteome</keyword>
<evidence type="ECO:0000256" key="4">
    <source>
        <dbReference type="ARBA" id="ARBA00022692"/>
    </source>
</evidence>
<feature type="compositionally biased region" description="Acidic residues" evidence="8">
    <location>
        <begin position="543"/>
        <end position="555"/>
    </location>
</feature>
<dbReference type="EMBL" id="CP011125">
    <property type="protein sequence ID" value="AKF06218.1"/>
    <property type="molecule type" value="Genomic_DNA"/>
</dbReference>
<keyword evidence="5" id="KW-0732">Signal</keyword>
<keyword evidence="4" id="KW-0812">Transmembrane</keyword>
<proteinExistence type="inferred from homology"/>
<evidence type="ECO:0000256" key="7">
    <source>
        <dbReference type="ARBA" id="ARBA00023237"/>
    </source>
</evidence>
<dbReference type="SUPFAM" id="SSF56935">
    <property type="entry name" value="Porins"/>
    <property type="match status" value="1"/>
</dbReference>
<name>A0A0F6W323_9BACT</name>
<dbReference type="AlphaFoldDB" id="A0A0F6W323"/>
<comment type="subcellular location">
    <subcellularLocation>
        <location evidence="1">Cell outer membrane</location>
        <topology evidence="1">Multi-pass membrane protein</topology>
    </subcellularLocation>
</comment>
<evidence type="ECO:0000256" key="6">
    <source>
        <dbReference type="ARBA" id="ARBA00023136"/>
    </source>
</evidence>
<dbReference type="Pfam" id="PF03349">
    <property type="entry name" value="Toluene_X"/>
    <property type="match status" value="1"/>
</dbReference>
<dbReference type="KEGG" id="samy:DB32_003367"/>
<protein>
    <submittedName>
        <fullName evidence="9">Membrane protein in aromatic hydrocarbon degradation</fullName>
    </submittedName>
</protein>
<dbReference type="PANTHER" id="PTHR35093">
    <property type="entry name" value="OUTER MEMBRANE PROTEIN NMB0088-RELATED"/>
    <property type="match status" value="1"/>
</dbReference>